<dbReference type="GO" id="GO:0009396">
    <property type="term" value="P:folic acid-containing compound biosynthetic process"/>
    <property type="evidence" value="ECO:0007669"/>
    <property type="project" value="TreeGrafter"/>
</dbReference>
<keyword evidence="3 4" id="KW-0067">ATP-binding</keyword>
<name>A0A087CW99_BIFRU</name>
<keyword evidence="2 4" id="KW-0547">Nucleotide-binding</keyword>
<evidence type="ECO:0000256" key="2">
    <source>
        <dbReference type="ARBA" id="ARBA00022741"/>
    </source>
</evidence>
<organism evidence="6 7">
    <name type="scientific">Bifidobacterium ruminantium</name>
    <dbReference type="NCBI Taxonomy" id="78346"/>
    <lineage>
        <taxon>Bacteria</taxon>
        <taxon>Bacillati</taxon>
        <taxon>Actinomycetota</taxon>
        <taxon>Actinomycetes</taxon>
        <taxon>Bifidobacteriales</taxon>
        <taxon>Bifidobacteriaceae</taxon>
        <taxon>Bifidobacterium</taxon>
    </lineage>
</organism>
<dbReference type="SUPFAM" id="SSF100950">
    <property type="entry name" value="NagB/RpiA/CoA transferase-like"/>
    <property type="match status" value="1"/>
</dbReference>
<dbReference type="EC" id="6.3.3.2" evidence="5"/>
<reference evidence="6 7" key="1">
    <citation type="submission" date="2014-03" db="EMBL/GenBank/DDBJ databases">
        <title>Genomics of Bifidobacteria.</title>
        <authorList>
            <person name="Ventura M."/>
            <person name="Milani C."/>
            <person name="Lugli G.A."/>
        </authorList>
    </citation>
    <scope>NUCLEOTIDE SEQUENCE [LARGE SCALE GENOMIC DNA]</scope>
    <source>
        <strain evidence="6 7">LMG 21811</strain>
    </source>
</reference>
<comment type="cofactor">
    <cofactor evidence="5">
        <name>Mg(2+)</name>
        <dbReference type="ChEBI" id="CHEBI:18420"/>
    </cofactor>
</comment>
<dbReference type="STRING" id="78346.BRUM_0690"/>
<dbReference type="PANTHER" id="PTHR23407:SF1">
    <property type="entry name" value="5-FORMYLTETRAHYDROFOLATE CYCLO-LIGASE"/>
    <property type="match status" value="1"/>
</dbReference>
<keyword evidence="5" id="KW-0460">Magnesium</keyword>
<evidence type="ECO:0000256" key="1">
    <source>
        <dbReference type="ARBA" id="ARBA00010638"/>
    </source>
</evidence>
<dbReference type="Gene3D" id="3.40.50.10420">
    <property type="entry name" value="NagB/RpiA/CoA transferase-like"/>
    <property type="match status" value="1"/>
</dbReference>
<dbReference type="NCBIfam" id="TIGR02727">
    <property type="entry name" value="MTHFS_bact"/>
    <property type="match status" value="1"/>
</dbReference>
<feature type="binding site" evidence="4">
    <location>
        <begin position="18"/>
        <end position="22"/>
    </location>
    <ligand>
        <name>ATP</name>
        <dbReference type="ChEBI" id="CHEBI:30616"/>
    </ligand>
</feature>
<dbReference type="PIRSF" id="PIRSF006806">
    <property type="entry name" value="FTHF_cligase"/>
    <property type="match status" value="1"/>
</dbReference>
<evidence type="ECO:0000313" key="7">
    <source>
        <dbReference type="Proteomes" id="UP000029078"/>
    </source>
</evidence>
<sequence>MHGRTNETEDAEAQRALKQQWRKDALAKRKKTTIVQRQEAGRLLAIRARETALVRPGSTVAAFVSMGSEIPMTPLLETLFDMDCRVLVPRLGAGMEIGWSELDGIDGLRDQHNVDGSVNTHRPQEPDNAADGPEALAEAELVIVPAFAVDEHGFRLGRGGGWYDRALLRRSATARVIAVCWPWETTDTTVPHEPHDIPVDGTLTPDGYHAVRG</sequence>
<evidence type="ECO:0000256" key="4">
    <source>
        <dbReference type="PIRSR" id="PIRSR006806-1"/>
    </source>
</evidence>
<protein>
    <recommendedName>
        <fullName evidence="5">5-formyltetrahydrofolate cyclo-ligase</fullName>
        <ecNumber evidence="5">6.3.3.2</ecNumber>
    </recommendedName>
</protein>
<feature type="binding site" evidence="4">
    <location>
        <position position="69"/>
    </location>
    <ligand>
        <name>substrate</name>
    </ligand>
</feature>
<feature type="binding site" evidence="4">
    <location>
        <position position="64"/>
    </location>
    <ligand>
        <name>substrate</name>
    </ligand>
</feature>
<dbReference type="GO" id="GO:0005524">
    <property type="term" value="F:ATP binding"/>
    <property type="evidence" value="ECO:0007669"/>
    <property type="project" value="UniProtKB-KW"/>
</dbReference>
<keyword evidence="7" id="KW-1185">Reference proteome</keyword>
<dbReference type="PANTHER" id="PTHR23407">
    <property type="entry name" value="ATPASE INHIBITOR/5-FORMYLTETRAHYDROFOLATE CYCLO-LIGASE"/>
    <property type="match status" value="1"/>
</dbReference>
<evidence type="ECO:0000313" key="6">
    <source>
        <dbReference type="EMBL" id="KFI87549.1"/>
    </source>
</evidence>
<dbReference type="GO" id="GO:0035999">
    <property type="term" value="P:tetrahydrofolate interconversion"/>
    <property type="evidence" value="ECO:0007669"/>
    <property type="project" value="TreeGrafter"/>
</dbReference>
<dbReference type="GO" id="GO:0030272">
    <property type="term" value="F:5-formyltetrahydrofolate cyclo-ligase activity"/>
    <property type="evidence" value="ECO:0007669"/>
    <property type="project" value="UniProtKB-EC"/>
</dbReference>
<dbReference type="eggNOG" id="COG0212">
    <property type="taxonomic scope" value="Bacteria"/>
</dbReference>
<comment type="caution">
    <text evidence="6">The sequence shown here is derived from an EMBL/GenBank/DDBJ whole genome shotgun (WGS) entry which is preliminary data.</text>
</comment>
<dbReference type="GO" id="GO:0046872">
    <property type="term" value="F:metal ion binding"/>
    <property type="evidence" value="ECO:0007669"/>
    <property type="project" value="UniProtKB-KW"/>
</dbReference>
<accession>A0A087CW99</accession>
<proteinExistence type="inferred from homology"/>
<dbReference type="EMBL" id="JGZL01000012">
    <property type="protein sequence ID" value="KFI87549.1"/>
    <property type="molecule type" value="Genomic_DNA"/>
</dbReference>
<dbReference type="InterPro" id="IPR024185">
    <property type="entry name" value="FTHF_cligase-like_sf"/>
</dbReference>
<feature type="binding site" evidence="4">
    <location>
        <begin position="155"/>
        <end position="163"/>
    </location>
    <ligand>
        <name>ATP</name>
        <dbReference type="ChEBI" id="CHEBI:30616"/>
    </ligand>
</feature>
<gene>
    <name evidence="6" type="ORF">BRUM_0690</name>
</gene>
<dbReference type="InterPro" id="IPR037171">
    <property type="entry name" value="NagB/RpiA_transferase-like"/>
</dbReference>
<comment type="catalytic activity">
    <reaction evidence="5">
        <text>(6S)-5-formyl-5,6,7,8-tetrahydrofolate + ATP = (6R)-5,10-methenyltetrahydrofolate + ADP + phosphate</text>
        <dbReference type="Rhea" id="RHEA:10488"/>
        <dbReference type="ChEBI" id="CHEBI:30616"/>
        <dbReference type="ChEBI" id="CHEBI:43474"/>
        <dbReference type="ChEBI" id="CHEBI:57455"/>
        <dbReference type="ChEBI" id="CHEBI:57457"/>
        <dbReference type="ChEBI" id="CHEBI:456216"/>
        <dbReference type="EC" id="6.3.3.2"/>
    </reaction>
</comment>
<dbReference type="InterPro" id="IPR002698">
    <property type="entry name" value="FTHF_cligase"/>
</dbReference>
<dbReference type="Proteomes" id="UP000029078">
    <property type="component" value="Unassembled WGS sequence"/>
</dbReference>
<evidence type="ECO:0000256" key="3">
    <source>
        <dbReference type="ARBA" id="ARBA00022840"/>
    </source>
</evidence>
<evidence type="ECO:0000256" key="5">
    <source>
        <dbReference type="RuleBase" id="RU361279"/>
    </source>
</evidence>
<dbReference type="Pfam" id="PF01812">
    <property type="entry name" value="5-FTHF_cyc-lig"/>
    <property type="match status" value="1"/>
</dbReference>
<dbReference type="AlphaFoldDB" id="A0A087CW99"/>
<keyword evidence="5" id="KW-0479">Metal-binding</keyword>
<keyword evidence="6" id="KW-0436">Ligase</keyword>
<comment type="similarity">
    <text evidence="1 5">Belongs to the 5-formyltetrahydrofolate cyclo-ligase family.</text>
</comment>